<dbReference type="Pfam" id="PF00627">
    <property type="entry name" value="UBA"/>
    <property type="match status" value="1"/>
</dbReference>
<dbReference type="InterPro" id="IPR000626">
    <property type="entry name" value="Ubiquitin-like_dom"/>
</dbReference>
<dbReference type="InterPro" id="IPR021109">
    <property type="entry name" value="Peptidase_aspartic_dom_sf"/>
</dbReference>
<dbReference type="Pfam" id="PF00240">
    <property type="entry name" value="ubiquitin"/>
    <property type="match status" value="1"/>
</dbReference>
<dbReference type="PANTHER" id="PTHR12917">
    <property type="entry name" value="ASPARTYL PROTEASE DDI-RELATED"/>
    <property type="match status" value="1"/>
</dbReference>
<keyword evidence="5" id="KW-0064">Aspartyl protease</keyword>
<comment type="subcellular location">
    <subcellularLocation>
        <location evidence="1">Cytoplasm</location>
    </subcellularLocation>
</comment>
<evidence type="ECO:0000256" key="6">
    <source>
        <dbReference type="ARBA" id="ARBA00022801"/>
    </source>
</evidence>
<dbReference type="Gene3D" id="2.40.70.10">
    <property type="entry name" value="Acid Proteases"/>
    <property type="match status" value="1"/>
</dbReference>
<dbReference type="SMART" id="SM00213">
    <property type="entry name" value="UBQ"/>
    <property type="match status" value="1"/>
</dbReference>
<sequence>DPFDINMQLTVVAEIDGRVLLVDLDGSDELSTLTAIVEAETGIPAAAQRLTLGSRTLQPDQTLGAQGLAEGDLLMLSLAPTGRAPAPSQNPSSLRAFLRPDGSAEDPGALLRMLASNPHALSQLPPELARAVRDSDIPAFQDEMRRLTAERVRADEEEARFARMAAEDPFNPEVQARLEEAIRQKNVAENFEAAMEYNPEAFGNVTMLYVLMQVNGVALKTFVDSGAQVTIMSQSCAERCGLLRLMDTRFQGTAVGVGSAKILGRIHMAPLLAGGHHLPISIAILDNLGQDFIFGLDNLRRHQCCVDLKAGVLRFGSTEAQLPFLPEHEIPQGEPERNPMGGLSASNNAERSHTTAASAPQATPSPAVGTQASAPPAAAAQTQPVQTGGQAGWEGKVLKLVELGFSREQSLAALRSAQGNEDVAASILFTS</sequence>
<gene>
    <name evidence="10" type="ORF">g.72107</name>
</gene>
<dbReference type="GO" id="GO:0004190">
    <property type="term" value="F:aspartic-type endopeptidase activity"/>
    <property type="evidence" value="ECO:0007669"/>
    <property type="project" value="UniProtKB-KW"/>
</dbReference>
<comment type="similarity">
    <text evidence="2">Belongs to the DDI1 family.</text>
</comment>
<dbReference type="SMART" id="SM00165">
    <property type="entry name" value="UBA"/>
    <property type="match status" value="1"/>
</dbReference>
<dbReference type="InterPro" id="IPR015940">
    <property type="entry name" value="UBA"/>
</dbReference>
<protein>
    <recommendedName>
        <fullName evidence="11">DNA damage-inducible protein 1</fullName>
    </recommendedName>
</protein>
<evidence type="ECO:0000256" key="1">
    <source>
        <dbReference type="ARBA" id="ARBA00004496"/>
    </source>
</evidence>
<dbReference type="PANTHER" id="PTHR12917:SF1">
    <property type="entry name" value="AT13091P"/>
    <property type="match status" value="1"/>
</dbReference>
<accession>A0A1D1ZUU4</accession>
<keyword evidence="4" id="KW-0645">Protease</keyword>
<dbReference type="Pfam" id="PF09668">
    <property type="entry name" value="Asp_protease"/>
    <property type="match status" value="1"/>
</dbReference>
<feature type="compositionally biased region" description="Basic and acidic residues" evidence="7">
    <location>
        <begin position="326"/>
        <end position="337"/>
    </location>
</feature>
<dbReference type="AlphaFoldDB" id="A0A1D1ZUU4"/>
<feature type="compositionally biased region" description="Low complexity" evidence="7">
    <location>
        <begin position="354"/>
        <end position="388"/>
    </location>
</feature>
<name>A0A1D1ZUU4_AUXPR</name>
<evidence type="ECO:0000256" key="5">
    <source>
        <dbReference type="ARBA" id="ARBA00022750"/>
    </source>
</evidence>
<evidence type="ECO:0000256" key="2">
    <source>
        <dbReference type="ARBA" id="ARBA00009136"/>
    </source>
</evidence>
<dbReference type="SUPFAM" id="SSF46934">
    <property type="entry name" value="UBA-like"/>
    <property type="match status" value="1"/>
</dbReference>
<evidence type="ECO:0000313" key="10">
    <source>
        <dbReference type="EMBL" id="JAT70730.1"/>
    </source>
</evidence>
<feature type="non-terminal residue" evidence="10">
    <location>
        <position position="1"/>
    </location>
</feature>
<feature type="region of interest" description="Disordered" evidence="7">
    <location>
        <begin position="324"/>
        <end position="390"/>
    </location>
</feature>
<dbReference type="SUPFAM" id="SSF54236">
    <property type="entry name" value="Ubiquitin-like"/>
    <property type="match status" value="1"/>
</dbReference>
<evidence type="ECO:0000259" key="8">
    <source>
        <dbReference type="PROSITE" id="PS50030"/>
    </source>
</evidence>
<keyword evidence="6" id="KW-0378">Hydrolase</keyword>
<dbReference type="CDD" id="cd14309">
    <property type="entry name" value="UBA_scDdi1_like"/>
    <property type="match status" value="1"/>
</dbReference>
<evidence type="ECO:0000259" key="9">
    <source>
        <dbReference type="PROSITE" id="PS50053"/>
    </source>
</evidence>
<organism evidence="10">
    <name type="scientific">Auxenochlorella protothecoides</name>
    <name type="common">Green microalga</name>
    <name type="synonym">Chlorella protothecoides</name>
    <dbReference type="NCBI Taxonomy" id="3075"/>
    <lineage>
        <taxon>Eukaryota</taxon>
        <taxon>Viridiplantae</taxon>
        <taxon>Chlorophyta</taxon>
        <taxon>core chlorophytes</taxon>
        <taxon>Trebouxiophyceae</taxon>
        <taxon>Chlorellales</taxon>
        <taxon>Chlorellaceae</taxon>
        <taxon>Auxenochlorella</taxon>
    </lineage>
</organism>
<feature type="domain" description="UBA" evidence="8">
    <location>
        <begin position="390"/>
        <end position="431"/>
    </location>
</feature>
<dbReference type="GO" id="GO:0005737">
    <property type="term" value="C:cytoplasm"/>
    <property type="evidence" value="ECO:0007669"/>
    <property type="project" value="UniProtKB-SubCell"/>
</dbReference>
<dbReference type="Gene3D" id="3.10.20.90">
    <property type="entry name" value="Phosphatidylinositol 3-kinase Catalytic Subunit, Chain A, domain 1"/>
    <property type="match status" value="1"/>
</dbReference>
<evidence type="ECO:0000256" key="7">
    <source>
        <dbReference type="SAM" id="MobiDB-lite"/>
    </source>
</evidence>
<keyword evidence="3" id="KW-0963">Cytoplasm</keyword>
<dbReference type="GO" id="GO:0006508">
    <property type="term" value="P:proteolysis"/>
    <property type="evidence" value="ECO:0007669"/>
    <property type="project" value="UniProtKB-KW"/>
</dbReference>
<feature type="domain" description="Ubiquitin-like" evidence="9">
    <location>
        <begin position="7"/>
        <end position="83"/>
    </location>
</feature>
<dbReference type="CDD" id="cd01796">
    <property type="entry name" value="Ubl_Ddi1_like"/>
    <property type="match status" value="1"/>
</dbReference>
<dbReference type="EMBL" id="GDKF01007892">
    <property type="protein sequence ID" value="JAT70730.1"/>
    <property type="molecule type" value="Transcribed_RNA"/>
</dbReference>
<evidence type="ECO:0000256" key="4">
    <source>
        <dbReference type="ARBA" id="ARBA00022670"/>
    </source>
</evidence>
<dbReference type="CDD" id="cd05479">
    <property type="entry name" value="RP_DDI"/>
    <property type="match status" value="1"/>
</dbReference>
<evidence type="ECO:0008006" key="11">
    <source>
        <dbReference type="Google" id="ProtNLM"/>
    </source>
</evidence>
<dbReference type="SUPFAM" id="SSF50630">
    <property type="entry name" value="Acid proteases"/>
    <property type="match status" value="1"/>
</dbReference>
<dbReference type="InterPro" id="IPR009060">
    <property type="entry name" value="UBA-like_sf"/>
</dbReference>
<dbReference type="InterPro" id="IPR033882">
    <property type="entry name" value="DDI1_N"/>
</dbReference>
<evidence type="ECO:0000256" key="3">
    <source>
        <dbReference type="ARBA" id="ARBA00022490"/>
    </source>
</evidence>
<dbReference type="PROSITE" id="PS50053">
    <property type="entry name" value="UBIQUITIN_2"/>
    <property type="match status" value="1"/>
</dbReference>
<dbReference type="InterPro" id="IPR019103">
    <property type="entry name" value="Peptidase_aspartic_DDI1-type"/>
</dbReference>
<dbReference type="GO" id="GO:0031593">
    <property type="term" value="F:polyubiquitin modification-dependent protein binding"/>
    <property type="evidence" value="ECO:0007669"/>
    <property type="project" value="UniProtKB-ARBA"/>
</dbReference>
<proteinExistence type="inferred from homology"/>
<dbReference type="PROSITE" id="PS50030">
    <property type="entry name" value="UBA"/>
    <property type="match status" value="1"/>
</dbReference>
<dbReference type="Gene3D" id="1.10.8.10">
    <property type="entry name" value="DNA helicase RuvA subunit, C-terminal domain"/>
    <property type="match status" value="1"/>
</dbReference>
<dbReference type="InterPro" id="IPR029071">
    <property type="entry name" value="Ubiquitin-like_domsf"/>
</dbReference>
<reference evidence="10" key="1">
    <citation type="submission" date="2015-08" db="EMBL/GenBank/DDBJ databases">
        <authorList>
            <person name="Babu N.S."/>
            <person name="Beckwith C.J."/>
            <person name="Beseler K.G."/>
            <person name="Brison A."/>
            <person name="Carone J.V."/>
            <person name="Caskin T.P."/>
            <person name="Diamond M."/>
            <person name="Durham M.E."/>
            <person name="Foxe J.M."/>
            <person name="Go M."/>
            <person name="Henderson B.A."/>
            <person name="Jones I.B."/>
            <person name="McGettigan J.A."/>
            <person name="Micheletti S.J."/>
            <person name="Nasrallah M.E."/>
            <person name="Ortiz D."/>
            <person name="Piller C.R."/>
            <person name="Privatt S.R."/>
            <person name="Schneider S.L."/>
            <person name="Sharp S."/>
            <person name="Smith T.C."/>
            <person name="Stanton J.D."/>
            <person name="Ullery H.E."/>
            <person name="Wilson R.J."/>
            <person name="Serrano M.G."/>
            <person name="Buck G."/>
            <person name="Lee V."/>
            <person name="Wang Y."/>
            <person name="Carvalho R."/>
            <person name="Voegtly L."/>
            <person name="Shi R."/>
            <person name="Duckworth R."/>
            <person name="Johnson A."/>
            <person name="Loviza R."/>
            <person name="Walstead R."/>
            <person name="Shah Z."/>
            <person name="Kiflezghi M."/>
            <person name="Wade K."/>
            <person name="Ball S.L."/>
            <person name="Bradley K.W."/>
            <person name="Asai D.J."/>
            <person name="Bowman C.A."/>
            <person name="Russell D.A."/>
            <person name="Pope W.H."/>
            <person name="Jacobs-Sera D."/>
            <person name="Hendrix R.W."/>
            <person name="Hatfull G.F."/>
        </authorList>
    </citation>
    <scope>NUCLEOTIDE SEQUENCE</scope>
</reference>